<protein>
    <submittedName>
        <fullName evidence="1">Uncharacterized protein</fullName>
    </submittedName>
</protein>
<gene>
    <name evidence="1" type="ORF">DAPPUDRAFT_256289</name>
</gene>
<evidence type="ECO:0000313" key="1">
    <source>
        <dbReference type="EMBL" id="EFX71045.1"/>
    </source>
</evidence>
<dbReference type="KEGG" id="dpx:DAPPUDRAFT_256289"/>
<name>E9HB19_DAPPU</name>
<evidence type="ECO:0000313" key="2">
    <source>
        <dbReference type="Proteomes" id="UP000000305"/>
    </source>
</evidence>
<dbReference type="AlphaFoldDB" id="E9HB19"/>
<organism evidence="1 2">
    <name type="scientific">Daphnia pulex</name>
    <name type="common">Water flea</name>
    <dbReference type="NCBI Taxonomy" id="6669"/>
    <lineage>
        <taxon>Eukaryota</taxon>
        <taxon>Metazoa</taxon>
        <taxon>Ecdysozoa</taxon>
        <taxon>Arthropoda</taxon>
        <taxon>Crustacea</taxon>
        <taxon>Branchiopoda</taxon>
        <taxon>Diplostraca</taxon>
        <taxon>Cladocera</taxon>
        <taxon>Anomopoda</taxon>
        <taxon>Daphniidae</taxon>
        <taxon>Daphnia</taxon>
    </lineage>
</organism>
<keyword evidence="2" id="KW-1185">Reference proteome</keyword>
<dbReference type="InParanoid" id="E9HB19"/>
<reference evidence="1 2" key="1">
    <citation type="journal article" date="2011" name="Science">
        <title>The ecoresponsive genome of Daphnia pulex.</title>
        <authorList>
            <person name="Colbourne J.K."/>
            <person name="Pfrender M.E."/>
            <person name="Gilbert D."/>
            <person name="Thomas W.K."/>
            <person name="Tucker A."/>
            <person name="Oakley T.H."/>
            <person name="Tokishita S."/>
            <person name="Aerts A."/>
            <person name="Arnold G.J."/>
            <person name="Basu M.K."/>
            <person name="Bauer D.J."/>
            <person name="Caceres C.E."/>
            <person name="Carmel L."/>
            <person name="Casola C."/>
            <person name="Choi J.H."/>
            <person name="Detter J.C."/>
            <person name="Dong Q."/>
            <person name="Dusheyko S."/>
            <person name="Eads B.D."/>
            <person name="Frohlich T."/>
            <person name="Geiler-Samerotte K.A."/>
            <person name="Gerlach D."/>
            <person name="Hatcher P."/>
            <person name="Jogdeo S."/>
            <person name="Krijgsveld J."/>
            <person name="Kriventseva E.V."/>
            <person name="Kultz D."/>
            <person name="Laforsch C."/>
            <person name="Lindquist E."/>
            <person name="Lopez J."/>
            <person name="Manak J.R."/>
            <person name="Muller J."/>
            <person name="Pangilinan J."/>
            <person name="Patwardhan R.P."/>
            <person name="Pitluck S."/>
            <person name="Pritham E.J."/>
            <person name="Rechtsteiner A."/>
            <person name="Rho M."/>
            <person name="Rogozin I.B."/>
            <person name="Sakarya O."/>
            <person name="Salamov A."/>
            <person name="Schaack S."/>
            <person name="Shapiro H."/>
            <person name="Shiga Y."/>
            <person name="Skalitzky C."/>
            <person name="Smith Z."/>
            <person name="Souvorov A."/>
            <person name="Sung W."/>
            <person name="Tang Z."/>
            <person name="Tsuchiya D."/>
            <person name="Tu H."/>
            <person name="Vos H."/>
            <person name="Wang M."/>
            <person name="Wolf Y.I."/>
            <person name="Yamagata H."/>
            <person name="Yamada T."/>
            <person name="Ye Y."/>
            <person name="Shaw J.R."/>
            <person name="Andrews J."/>
            <person name="Crease T.J."/>
            <person name="Tang H."/>
            <person name="Lucas S.M."/>
            <person name="Robertson H.M."/>
            <person name="Bork P."/>
            <person name="Koonin E.V."/>
            <person name="Zdobnov E.M."/>
            <person name="Grigoriev I.V."/>
            <person name="Lynch M."/>
            <person name="Boore J.L."/>
        </authorList>
    </citation>
    <scope>NUCLEOTIDE SEQUENCE [LARGE SCALE GENOMIC DNA]</scope>
</reference>
<dbReference type="Proteomes" id="UP000000305">
    <property type="component" value="Unassembled WGS sequence"/>
</dbReference>
<proteinExistence type="predicted"/>
<sequence>MKLLALRENLKLDVQRRVENLFVALADYQTSWKALTDPYGAEEFLGASASRNALKSSQPPAKIVKFCPMVRMAAIQNAANEDNTCTVCHAYPGGTL</sequence>
<accession>E9HB19</accession>
<dbReference type="HOGENOM" id="CLU_2361869_0_0_1"/>
<dbReference type="EMBL" id="GL732614">
    <property type="protein sequence ID" value="EFX71045.1"/>
    <property type="molecule type" value="Genomic_DNA"/>
</dbReference>